<comment type="function">
    <text evidence="9">CRISPR (clustered regularly interspaced short palindromic repeat) is an adaptive immune system that provides protection against mobile genetic elements (viruses, transposable elements and conjugative plasmids). CRISPR clusters contain sequences complementary to antecedent mobile elements and target invading nucleic acids. CRISPR clusters are transcribed and processed into CRISPR RNA (crRNA).</text>
</comment>
<evidence type="ECO:0000256" key="5">
    <source>
        <dbReference type="ARBA" id="ARBA00023004"/>
    </source>
</evidence>
<evidence type="ECO:0000313" key="11">
    <source>
        <dbReference type="EMBL" id="SHF38819.1"/>
    </source>
</evidence>
<accession>A0A1M5B8K5</accession>
<evidence type="ECO:0000256" key="8">
    <source>
        <dbReference type="ARBA" id="ARBA00023211"/>
    </source>
</evidence>
<dbReference type="PANTHER" id="PTHR37168:SF2">
    <property type="entry name" value="CRISPR-ASSOCIATED EXONUCLEASE CAS4"/>
    <property type="match status" value="1"/>
</dbReference>
<dbReference type="InterPro" id="IPR022765">
    <property type="entry name" value="Dna2/Cas4_DUF83"/>
</dbReference>
<keyword evidence="7 9" id="KW-0051">Antiviral defense</keyword>
<keyword evidence="1 9" id="KW-0540">Nuclease</keyword>
<evidence type="ECO:0000256" key="6">
    <source>
        <dbReference type="ARBA" id="ARBA00023014"/>
    </source>
</evidence>
<dbReference type="InterPro" id="IPR013343">
    <property type="entry name" value="CRISPR-assoc_prot_Cas4"/>
</dbReference>
<evidence type="ECO:0000256" key="9">
    <source>
        <dbReference type="RuleBase" id="RU365022"/>
    </source>
</evidence>
<name>A0A1M5B8K5_9THEO</name>
<keyword evidence="4 9" id="KW-0269">Exonuclease</keyword>
<feature type="domain" description="DUF83" evidence="10">
    <location>
        <begin position="30"/>
        <end position="189"/>
    </location>
</feature>
<dbReference type="EMBL" id="FQVH01000020">
    <property type="protein sequence ID" value="SHF38819.1"/>
    <property type="molecule type" value="Genomic_DNA"/>
</dbReference>
<evidence type="ECO:0000256" key="4">
    <source>
        <dbReference type="ARBA" id="ARBA00022839"/>
    </source>
</evidence>
<evidence type="ECO:0000259" key="10">
    <source>
        <dbReference type="Pfam" id="PF01930"/>
    </source>
</evidence>
<protein>
    <recommendedName>
        <fullName evidence="9">CRISPR-associated exonuclease Cas4</fullName>
        <ecNumber evidence="9">3.1.12.1</ecNumber>
    </recommendedName>
</protein>
<evidence type="ECO:0000256" key="3">
    <source>
        <dbReference type="ARBA" id="ARBA00022801"/>
    </source>
</evidence>
<proteinExistence type="inferred from homology"/>
<dbReference type="Pfam" id="PF01930">
    <property type="entry name" value="Cas_Cas4"/>
    <property type="match status" value="1"/>
</dbReference>
<dbReference type="EC" id="3.1.12.1" evidence="9"/>
<dbReference type="InterPro" id="IPR011604">
    <property type="entry name" value="PDDEXK-like_dom_sf"/>
</dbReference>
<keyword evidence="2 9" id="KW-0479">Metal-binding</keyword>
<evidence type="ECO:0000256" key="1">
    <source>
        <dbReference type="ARBA" id="ARBA00022722"/>
    </source>
</evidence>
<dbReference type="NCBIfam" id="TIGR00372">
    <property type="entry name" value="cas4"/>
    <property type="match status" value="1"/>
</dbReference>
<dbReference type="Gene3D" id="3.90.320.10">
    <property type="match status" value="1"/>
</dbReference>
<dbReference type="STRING" id="1121256.SAMN02746089_01819"/>
<dbReference type="Proteomes" id="UP000184088">
    <property type="component" value="Unassembled WGS sequence"/>
</dbReference>
<keyword evidence="6 9" id="KW-0411">Iron-sulfur</keyword>
<dbReference type="GO" id="GO:0046872">
    <property type="term" value="F:metal ion binding"/>
    <property type="evidence" value="ECO:0007669"/>
    <property type="project" value="UniProtKB-KW"/>
</dbReference>
<evidence type="ECO:0000256" key="7">
    <source>
        <dbReference type="ARBA" id="ARBA00023118"/>
    </source>
</evidence>
<keyword evidence="8 9" id="KW-0464">Manganese</keyword>
<gene>
    <name evidence="11" type="ORF">SAMN02746089_01819</name>
</gene>
<comment type="cofactor">
    <cofactor evidence="9">
        <name>Mg(2+)</name>
        <dbReference type="ChEBI" id="CHEBI:18420"/>
    </cofactor>
    <cofactor evidence="9">
        <name>Mn(2+)</name>
        <dbReference type="ChEBI" id="CHEBI:29035"/>
    </cofactor>
    <text evidence="9">Mg(2+) or Mn(2+) required for ssDNA cleavage activity.</text>
</comment>
<sequence>MKLYKRKECKRTDYICSHLAMAELEEKPINGTLIWYYYVCKRQVWLIAHNIAADQDNEFLDIGRFIHEHSYNRDRKEISVGNIKLDIIQRDMGQLVVGEVKKSSKYLLSAKMQLLFYLSVLKEQGIDVKGELLFPEEKRRQEVVLDEDSLRELKVAEEDIMRIIYLDKPPIAEKIPFCKNCAYLEFCWA</sequence>
<reference evidence="11 12" key="1">
    <citation type="submission" date="2016-11" db="EMBL/GenBank/DDBJ databases">
        <authorList>
            <person name="Jaros S."/>
            <person name="Januszkiewicz K."/>
            <person name="Wedrychowicz H."/>
        </authorList>
    </citation>
    <scope>NUCLEOTIDE SEQUENCE [LARGE SCALE GENOMIC DNA]</scope>
    <source>
        <strain evidence="11 12">DSM 17918</strain>
    </source>
</reference>
<evidence type="ECO:0000256" key="2">
    <source>
        <dbReference type="ARBA" id="ARBA00022723"/>
    </source>
</evidence>
<keyword evidence="3 9" id="KW-0378">Hydrolase</keyword>
<comment type="cofactor">
    <cofactor evidence="9">
        <name>iron-sulfur cluster</name>
        <dbReference type="ChEBI" id="CHEBI:30408"/>
    </cofactor>
</comment>
<dbReference type="GO" id="GO:0051607">
    <property type="term" value="P:defense response to virus"/>
    <property type="evidence" value="ECO:0007669"/>
    <property type="project" value="UniProtKB-KW"/>
</dbReference>
<keyword evidence="12" id="KW-1185">Reference proteome</keyword>
<evidence type="ECO:0000313" key="12">
    <source>
        <dbReference type="Proteomes" id="UP000184088"/>
    </source>
</evidence>
<organism evidence="11 12">
    <name type="scientific">Caldanaerobius fijiensis DSM 17918</name>
    <dbReference type="NCBI Taxonomy" id="1121256"/>
    <lineage>
        <taxon>Bacteria</taxon>
        <taxon>Bacillati</taxon>
        <taxon>Bacillota</taxon>
        <taxon>Clostridia</taxon>
        <taxon>Thermoanaerobacterales</taxon>
        <taxon>Thermoanaerobacteraceae</taxon>
        <taxon>Caldanaerobius</taxon>
    </lineage>
</organism>
<keyword evidence="5 9" id="KW-0408">Iron</keyword>
<dbReference type="GO" id="GO:0004527">
    <property type="term" value="F:exonuclease activity"/>
    <property type="evidence" value="ECO:0007669"/>
    <property type="project" value="UniProtKB-KW"/>
</dbReference>
<dbReference type="PANTHER" id="PTHR37168">
    <property type="entry name" value="CRISPR-ASSOCIATED EXONUCLEASE CAS4"/>
    <property type="match status" value="1"/>
</dbReference>
<dbReference type="AlphaFoldDB" id="A0A1M5B8K5"/>
<comment type="similarity">
    <text evidence="9">Belongs to the CRISPR-associated exonuclease Cas4 family.</text>
</comment>
<dbReference type="GO" id="GO:0051536">
    <property type="term" value="F:iron-sulfur cluster binding"/>
    <property type="evidence" value="ECO:0007669"/>
    <property type="project" value="UniProtKB-KW"/>
</dbReference>